<dbReference type="InterPro" id="IPR004843">
    <property type="entry name" value="Calcineurin-like_PHP"/>
</dbReference>
<keyword evidence="6" id="KW-1185">Reference proteome</keyword>
<dbReference type="GO" id="GO:0008768">
    <property type="term" value="F:UDP-sugar diphosphatase activity"/>
    <property type="evidence" value="ECO:0007669"/>
    <property type="project" value="TreeGrafter"/>
</dbReference>
<dbReference type="Pfam" id="PF00149">
    <property type="entry name" value="Metallophos"/>
    <property type="match status" value="1"/>
</dbReference>
<dbReference type="InterPro" id="IPR029052">
    <property type="entry name" value="Metallo-depent_PP-like"/>
</dbReference>
<feature type="signal peptide" evidence="2">
    <location>
        <begin position="1"/>
        <end position="45"/>
    </location>
</feature>
<evidence type="ECO:0000256" key="1">
    <source>
        <dbReference type="ARBA" id="ARBA00022729"/>
    </source>
</evidence>
<evidence type="ECO:0000313" key="6">
    <source>
        <dbReference type="Proteomes" id="UP000326702"/>
    </source>
</evidence>
<dbReference type="AlphaFoldDB" id="A0A5P9QES1"/>
<dbReference type="EC" id="3.1.3.5" evidence="5"/>
<accession>A0A5P9QES1</accession>
<feature type="chain" id="PRO_5038929894" evidence="2">
    <location>
        <begin position="46"/>
        <end position="797"/>
    </location>
</feature>
<dbReference type="SUPFAM" id="SSF55816">
    <property type="entry name" value="5'-nucleotidase (syn. UDP-sugar hydrolase), C-terminal domain"/>
    <property type="match status" value="1"/>
</dbReference>
<name>A0A5P9QES1_9MICO</name>
<dbReference type="InterPro" id="IPR006179">
    <property type="entry name" value="5_nucleotidase/apyrase"/>
</dbReference>
<dbReference type="SUPFAM" id="SSF56300">
    <property type="entry name" value="Metallo-dependent phosphatases"/>
    <property type="match status" value="1"/>
</dbReference>
<dbReference type="InterPro" id="IPR036907">
    <property type="entry name" value="5'-Nucleotdase_C_sf"/>
</dbReference>
<evidence type="ECO:0000313" key="5">
    <source>
        <dbReference type="EMBL" id="QFU99602.1"/>
    </source>
</evidence>
<protein>
    <submittedName>
        <fullName evidence="5">5'-nucleotidase</fullName>
        <ecNumber evidence="5">3.1.3.5</ecNumber>
    </submittedName>
</protein>
<dbReference type="Proteomes" id="UP000326702">
    <property type="component" value="Chromosome"/>
</dbReference>
<dbReference type="PRINTS" id="PR01607">
    <property type="entry name" value="APYRASEFAMLY"/>
</dbReference>
<dbReference type="EMBL" id="CP045529">
    <property type="protein sequence ID" value="QFU99602.1"/>
    <property type="molecule type" value="Genomic_DNA"/>
</dbReference>
<dbReference type="InterPro" id="IPR006311">
    <property type="entry name" value="TAT_signal"/>
</dbReference>
<dbReference type="KEGG" id="lxl:KDY119_03137"/>
<sequence>MSMDSTEPTPAGRRRRTRRRVVAGFTAAALAVGGGSVFAASSAVAADPSDAATTTLDFVAINDFHGRIDTNTVNFAGTVEQLKAKNPDGTVFLSAGDNVSASLFASAVQDDAPTIDVLNALGLQVSAVGNHEFDKGFSDLTGRIDDRANWPYLGANVYEHGTTTPALPAYDVIDVDGVKVGVIGAVTQETPTLVSPAGVATLDFGDPVAAINKTADELTDGDPSNGEADVVVATLHEGASEGTPDGATLDQEVAAGGAFADIVTKTSPKVAAIFTGHTHKEYAWDAPVPGEAGKTRPIIQTGDYGENVGHVSLTLDASTHAVESYTVENVARTTTPAADLIAQYPAVAKVDGIVKDALAYADEVGKTPVGKVSGDITTAYAGGSYVKGKYTQPDPANPITGRDDRASESTLGNTVANALRDTLADPSRGGAEIGVVNPGGLRAELFKGDDGVITYAEANSVLPFVNNLWTVTLTGAQFTTLLEQQWQTDANGNRPTRPYLNLGLSDNVTYTVDTLDPNATPGHHVLSVYVDGKPIDPKGEYRIGTFSFLTAGGDNFREFLEGTDAKDSGLIDRDGWIDYLGKHQPLAPSYARSHVVVDKAPKATRAGEVASAKVSSLNLTSLGAPRNTSLTEFLVPSGAAFDAKKPGTSLGTASVTAKGASSVAITVPTTTKPGSYDLVLLAQPSGTVVRVPLTVKAPLPAVVTKAPTAVPFCSGGQVYLSTSVVNGEADHKIDVRLTTAFGDKKFSGVAPFTSVSDVFATGKTSVDAGSVTIAAYYYDGSGHYQTSTKAYAAKTCK</sequence>
<proteinExistence type="predicted"/>
<reference evidence="5 6" key="1">
    <citation type="submission" date="2019-10" db="EMBL/GenBank/DDBJ databases">
        <title>Genome sequence of Luteimicrobium xylanilyticum HY-24.</title>
        <authorList>
            <person name="Kim D.Y."/>
            <person name="Park H.-Y."/>
        </authorList>
    </citation>
    <scope>NUCLEOTIDE SEQUENCE [LARGE SCALE GENOMIC DNA]</scope>
    <source>
        <strain evidence="5 6">HY-24</strain>
    </source>
</reference>
<dbReference type="Gene3D" id="3.90.780.10">
    <property type="entry name" value="5'-Nucleotidase, C-terminal domain"/>
    <property type="match status" value="1"/>
</dbReference>
<dbReference type="GO" id="GO:0008253">
    <property type="term" value="F:5'-nucleotidase activity"/>
    <property type="evidence" value="ECO:0007669"/>
    <property type="project" value="UniProtKB-EC"/>
</dbReference>
<evidence type="ECO:0000256" key="2">
    <source>
        <dbReference type="SAM" id="SignalP"/>
    </source>
</evidence>
<evidence type="ECO:0000259" key="4">
    <source>
        <dbReference type="Pfam" id="PF02872"/>
    </source>
</evidence>
<dbReference type="InterPro" id="IPR008334">
    <property type="entry name" value="5'-Nucleotdase_C"/>
</dbReference>
<dbReference type="PANTHER" id="PTHR11575">
    <property type="entry name" value="5'-NUCLEOTIDASE-RELATED"/>
    <property type="match status" value="1"/>
</dbReference>
<organism evidence="5 6">
    <name type="scientific">Luteimicrobium xylanilyticum</name>
    <dbReference type="NCBI Taxonomy" id="1133546"/>
    <lineage>
        <taxon>Bacteria</taxon>
        <taxon>Bacillati</taxon>
        <taxon>Actinomycetota</taxon>
        <taxon>Actinomycetes</taxon>
        <taxon>Micrococcales</taxon>
        <taxon>Luteimicrobium</taxon>
    </lineage>
</organism>
<keyword evidence="5" id="KW-0378">Hydrolase</keyword>
<gene>
    <name evidence="5" type="ORF">KDY119_03137</name>
</gene>
<feature type="domain" description="5'-Nucleotidase C-terminal" evidence="4">
    <location>
        <begin position="397"/>
        <end position="558"/>
    </location>
</feature>
<dbReference type="GO" id="GO:0009166">
    <property type="term" value="P:nucleotide catabolic process"/>
    <property type="evidence" value="ECO:0007669"/>
    <property type="project" value="InterPro"/>
</dbReference>
<dbReference type="PROSITE" id="PS51318">
    <property type="entry name" value="TAT"/>
    <property type="match status" value="1"/>
</dbReference>
<dbReference type="Pfam" id="PF02872">
    <property type="entry name" value="5_nucleotid_C"/>
    <property type="match status" value="1"/>
</dbReference>
<dbReference type="GO" id="GO:0030288">
    <property type="term" value="C:outer membrane-bounded periplasmic space"/>
    <property type="evidence" value="ECO:0007669"/>
    <property type="project" value="TreeGrafter"/>
</dbReference>
<dbReference type="Gene3D" id="3.60.21.10">
    <property type="match status" value="1"/>
</dbReference>
<dbReference type="PANTHER" id="PTHR11575:SF24">
    <property type="entry name" value="5'-NUCLEOTIDASE"/>
    <property type="match status" value="1"/>
</dbReference>
<keyword evidence="1 2" id="KW-0732">Signal</keyword>
<feature type="domain" description="Calcineurin-like phosphoesterase" evidence="3">
    <location>
        <begin position="58"/>
        <end position="280"/>
    </location>
</feature>
<evidence type="ECO:0000259" key="3">
    <source>
        <dbReference type="Pfam" id="PF00149"/>
    </source>
</evidence>